<dbReference type="EC" id="3.5.1.28" evidence="2"/>
<dbReference type="CDD" id="cd02696">
    <property type="entry name" value="MurNAc-LAA"/>
    <property type="match status" value="1"/>
</dbReference>
<name>A0A6B3LEV4_9BACT</name>
<dbReference type="PANTHER" id="PTHR30404:SF0">
    <property type="entry name" value="N-ACETYLMURAMOYL-L-ALANINE AMIDASE AMIC"/>
    <property type="match status" value="1"/>
</dbReference>
<dbReference type="SMART" id="SM00646">
    <property type="entry name" value="Ami_3"/>
    <property type="match status" value="1"/>
</dbReference>
<dbReference type="GO" id="GO:0030288">
    <property type="term" value="C:outer membrane-bounded periplasmic space"/>
    <property type="evidence" value="ECO:0007669"/>
    <property type="project" value="TreeGrafter"/>
</dbReference>
<organism evidence="5 6">
    <name type="scientific">Sulfuriroseicoccus oceanibius</name>
    <dbReference type="NCBI Taxonomy" id="2707525"/>
    <lineage>
        <taxon>Bacteria</taxon>
        <taxon>Pseudomonadati</taxon>
        <taxon>Verrucomicrobiota</taxon>
        <taxon>Verrucomicrobiia</taxon>
        <taxon>Verrucomicrobiales</taxon>
        <taxon>Verrucomicrobiaceae</taxon>
        <taxon>Sulfuriroseicoccus</taxon>
    </lineage>
</organism>
<dbReference type="AlphaFoldDB" id="A0A6B3LEV4"/>
<evidence type="ECO:0000256" key="2">
    <source>
        <dbReference type="ARBA" id="ARBA00011901"/>
    </source>
</evidence>
<dbReference type="EMBL" id="CP066776">
    <property type="protein sequence ID" value="QQL45180.1"/>
    <property type="molecule type" value="Genomic_DNA"/>
</dbReference>
<proteinExistence type="predicted"/>
<feature type="domain" description="MurNAc-LAA" evidence="4">
    <location>
        <begin position="118"/>
        <end position="262"/>
    </location>
</feature>
<evidence type="ECO:0000256" key="3">
    <source>
        <dbReference type="ARBA" id="ARBA00022801"/>
    </source>
</evidence>
<dbReference type="Pfam" id="PF01520">
    <property type="entry name" value="Amidase_3"/>
    <property type="match status" value="1"/>
</dbReference>
<dbReference type="GO" id="GO:0008745">
    <property type="term" value="F:N-acetylmuramoyl-L-alanine amidase activity"/>
    <property type="evidence" value="ECO:0007669"/>
    <property type="project" value="UniProtKB-EC"/>
</dbReference>
<reference evidence="5 6" key="1">
    <citation type="submission" date="2020-12" db="EMBL/GenBank/DDBJ databases">
        <title>Sulforoseuscoccus oceanibium gen. nov., sp. nov., a representative of the phylum Verrucomicrobia with special cytoplasmic membrane, and proposal of Sulforoseuscoccusaceae fam. nov.</title>
        <authorList>
            <person name="Xi F."/>
        </authorList>
    </citation>
    <scope>NUCLEOTIDE SEQUENCE [LARGE SCALE GENOMIC DNA]</scope>
    <source>
        <strain evidence="5 6">T37</strain>
    </source>
</reference>
<evidence type="ECO:0000259" key="4">
    <source>
        <dbReference type="SMART" id="SM00646"/>
    </source>
</evidence>
<dbReference type="InterPro" id="IPR002508">
    <property type="entry name" value="MurNAc-LAA_cat"/>
</dbReference>
<dbReference type="InterPro" id="IPR050695">
    <property type="entry name" value="N-acetylmuramoyl_amidase_3"/>
</dbReference>
<keyword evidence="6" id="KW-1185">Reference proteome</keyword>
<dbReference type="Proteomes" id="UP000475117">
    <property type="component" value="Chromosome"/>
</dbReference>
<dbReference type="SUPFAM" id="SSF53187">
    <property type="entry name" value="Zn-dependent exopeptidases"/>
    <property type="match status" value="1"/>
</dbReference>
<keyword evidence="3" id="KW-0378">Hydrolase</keyword>
<sequence length="290" mass="31400">MDSALPKGIWIAIVVALAVAMGAMHYALRDGMGTGDQNAGQAEVGEKASAGGLSRQPVEVVLDPGHGGDDGGTVVFSLLEKELVLDISQRVRRELARHKIRAVMTREEDVQVELPDRVAIARKHPGVPFVSIHLNRFRKPSVAGMEVYVHDGDPVPVPRAAGHDSGAKGGELQWLNDGDGERNTFYDRRSTTLAHLILDAVTTETKLNDRGVRQKNLFVVKNTPPPSVLVECGYLSNPNDARKFAKAAFRETVAKAIARGIMEFLEGSKTDPTYGFDRTGELGNSVLTVK</sequence>
<evidence type="ECO:0000256" key="1">
    <source>
        <dbReference type="ARBA" id="ARBA00001561"/>
    </source>
</evidence>
<comment type="catalytic activity">
    <reaction evidence="1">
        <text>Hydrolyzes the link between N-acetylmuramoyl residues and L-amino acid residues in certain cell-wall glycopeptides.</text>
        <dbReference type="EC" id="3.5.1.28"/>
    </reaction>
</comment>
<dbReference type="RefSeq" id="WP_164365406.1">
    <property type="nucleotide sequence ID" value="NZ_CP066776.1"/>
</dbReference>
<dbReference type="KEGG" id="soa:G3M56_000915"/>
<evidence type="ECO:0000313" key="5">
    <source>
        <dbReference type="EMBL" id="QQL45180.1"/>
    </source>
</evidence>
<gene>
    <name evidence="5" type="ORF">G3M56_000915</name>
</gene>
<dbReference type="GO" id="GO:0009253">
    <property type="term" value="P:peptidoglycan catabolic process"/>
    <property type="evidence" value="ECO:0007669"/>
    <property type="project" value="InterPro"/>
</dbReference>
<protein>
    <recommendedName>
        <fullName evidence="2">N-acetylmuramoyl-L-alanine amidase</fullName>
        <ecNumber evidence="2">3.5.1.28</ecNumber>
    </recommendedName>
</protein>
<accession>A0A6B3LEV4</accession>
<dbReference type="Gene3D" id="3.40.630.40">
    <property type="entry name" value="Zn-dependent exopeptidases"/>
    <property type="match status" value="1"/>
</dbReference>
<dbReference type="PANTHER" id="PTHR30404">
    <property type="entry name" value="N-ACETYLMURAMOYL-L-ALANINE AMIDASE"/>
    <property type="match status" value="1"/>
</dbReference>
<evidence type="ECO:0000313" key="6">
    <source>
        <dbReference type="Proteomes" id="UP000475117"/>
    </source>
</evidence>